<dbReference type="Pfam" id="PF03167">
    <property type="entry name" value="UDG"/>
    <property type="match status" value="1"/>
</dbReference>
<dbReference type="GO" id="GO:0008263">
    <property type="term" value="F:pyrimidine-specific mismatch base pair DNA N-glycosylase activity"/>
    <property type="evidence" value="ECO:0007669"/>
    <property type="project" value="TreeGrafter"/>
</dbReference>
<accession>A8Q5A6</accession>
<organism evidence="5 6">
    <name type="scientific">Malassezia globosa (strain ATCC MYA-4612 / CBS 7966)</name>
    <name type="common">Dandruff-associated fungus</name>
    <dbReference type="NCBI Taxonomy" id="425265"/>
    <lineage>
        <taxon>Eukaryota</taxon>
        <taxon>Fungi</taxon>
        <taxon>Dikarya</taxon>
        <taxon>Basidiomycota</taxon>
        <taxon>Ustilaginomycotina</taxon>
        <taxon>Malasseziomycetes</taxon>
        <taxon>Malasseziales</taxon>
        <taxon>Malasseziaceae</taxon>
        <taxon>Malassezia</taxon>
    </lineage>
</organism>
<dbReference type="CDD" id="cd10028">
    <property type="entry name" value="UDG-F2_TDG_MUG"/>
    <property type="match status" value="1"/>
</dbReference>
<keyword evidence="1" id="KW-0227">DNA damage</keyword>
<evidence type="ECO:0000256" key="1">
    <source>
        <dbReference type="ARBA" id="ARBA00022763"/>
    </source>
</evidence>
<dbReference type="InterPro" id="IPR036895">
    <property type="entry name" value="Uracil-DNA_glycosylase-like_sf"/>
</dbReference>
<dbReference type="InterPro" id="IPR015637">
    <property type="entry name" value="MUG/TDG"/>
</dbReference>
<dbReference type="SUPFAM" id="SSF52141">
    <property type="entry name" value="Uracil-DNA glycosylase-like"/>
    <property type="match status" value="1"/>
</dbReference>
<evidence type="ECO:0000313" key="6">
    <source>
        <dbReference type="Proteomes" id="UP000008837"/>
    </source>
</evidence>
<dbReference type="AlphaFoldDB" id="A8Q5A6"/>
<dbReference type="VEuPathDB" id="FungiDB:MGL_2765"/>
<comment type="caution">
    <text evidence="5">The sequence shown here is derived from an EMBL/GenBank/DDBJ whole genome shotgun (WGS) entry which is preliminary data.</text>
</comment>
<dbReference type="OMA" id="CGINPGT"/>
<feature type="domain" description="Uracil-DNA glycosylase-like" evidence="4">
    <location>
        <begin position="29"/>
        <end position="167"/>
    </location>
</feature>
<dbReference type="RefSeq" id="XP_001730383.1">
    <property type="nucleotide sequence ID" value="XM_001730331.1"/>
</dbReference>
<dbReference type="PANTHER" id="PTHR12159:SF9">
    <property type="entry name" value="G_T MISMATCH-SPECIFIC THYMINE DNA GLYCOSYLASE"/>
    <property type="match status" value="1"/>
</dbReference>
<keyword evidence="6" id="KW-1185">Reference proteome</keyword>
<evidence type="ECO:0000256" key="3">
    <source>
        <dbReference type="ARBA" id="ARBA00023204"/>
    </source>
</evidence>
<sequence>MGRAPRSKTAISAEARIISPYFAGGQRLPDYIKPNLDVVFCGINPGTESGAQRRHYAHRSNHFYACIHMAGLTSERLTPSQDMTFPTLQPYRLGLTNLAHRPTARSEQLTRIELERGVPELLMKIARYRPRVICFVGKQIADVFMRVVRASHTSGTVRVPKPLGVLGFWHKSENCEHSDKDRSDGNGDYMYIPKVDVGYGVLPICMPHEQTTINTLFFVTPSTSARVTQHQLPGKVRIMSYIPKLLEYGSSNLSDESRHHVDMLRLCAPAAS</sequence>
<evidence type="ECO:0000256" key="2">
    <source>
        <dbReference type="ARBA" id="ARBA00022801"/>
    </source>
</evidence>
<dbReference type="KEGG" id="mgl:MGL_2765"/>
<dbReference type="EMBL" id="AAYY01000009">
    <property type="protein sequence ID" value="EDP43169.1"/>
    <property type="molecule type" value="Genomic_DNA"/>
</dbReference>
<dbReference type="InterPro" id="IPR005122">
    <property type="entry name" value="Uracil-DNA_glycosylase-like"/>
</dbReference>
<keyword evidence="2" id="KW-0378">Hydrolase</keyword>
<evidence type="ECO:0000259" key="4">
    <source>
        <dbReference type="Pfam" id="PF03167"/>
    </source>
</evidence>
<dbReference type="Gene3D" id="3.40.470.10">
    <property type="entry name" value="Uracil-DNA glycosylase-like domain"/>
    <property type="match status" value="1"/>
</dbReference>
<dbReference type="PANTHER" id="PTHR12159">
    <property type="entry name" value="G/T AND G/U MISMATCH-SPECIFIC DNA GLYCOSYLASE"/>
    <property type="match status" value="1"/>
</dbReference>
<dbReference type="GO" id="GO:0004844">
    <property type="term" value="F:uracil DNA N-glycosylase activity"/>
    <property type="evidence" value="ECO:0007669"/>
    <property type="project" value="TreeGrafter"/>
</dbReference>
<protein>
    <recommendedName>
        <fullName evidence="4">Uracil-DNA glycosylase-like domain-containing protein</fullName>
    </recommendedName>
</protein>
<reference evidence="5 6" key="1">
    <citation type="journal article" date="2007" name="Proc. Natl. Acad. Sci. U.S.A.">
        <title>Dandruff-associated Malassezia genomes reveal convergent and divergent virulence traits shared with plant and human fungal pathogens.</title>
        <authorList>
            <person name="Xu J."/>
            <person name="Saunders C.W."/>
            <person name="Hu P."/>
            <person name="Grant R.A."/>
            <person name="Boekhout T."/>
            <person name="Kuramae E.E."/>
            <person name="Kronstad J.W."/>
            <person name="Deangelis Y.M."/>
            <person name="Reeder N.L."/>
            <person name="Johnstone K.R."/>
            <person name="Leland M."/>
            <person name="Fieno A.M."/>
            <person name="Begley W.M."/>
            <person name="Sun Y."/>
            <person name="Lacey M.P."/>
            <person name="Chaudhary T."/>
            <person name="Keough T."/>
            <person name="Chu L."/>
            <person name="Sears R."/>
            <person name="Yuan B."/>
            <person name="Dawson T.L.Jr."/>
        </authorList>
    </citation>
    <scope>NUCLEOTIDE SEQUENCE [LARGE SCALE GENOMIC DNA]</scope>
    <source>
        <strain evidence="6">ATCC MYA-4612 / CBS 7966</strain>
    </source>
</reference>
<keyword evidence="3" id="KW-0234">DNA repair</keyword>
<evidence type="ECO:0000313" key="5">
    <source>
        <dbReference type="EMBL" id="EDP43169.1"/>
    </source>
</evidence>
<dbReference type="STRING" id="425265.A8Q5A6"/>
<name>A8Q5A6_MALGO</name>
<dbReference type="OrthoDB" id="565731at2759"/>
<dbReference type="GeneID" id="5854688"/>
<dbReference type="InParanoid" id="A8Q5A6"/>
<proteinExistence type="predicted"/>
<dbReference type="GO" id="GO:0006285">
    <property type="term" value="P:base-excision repair, AP site formation"/>
    <property type="evidence" value="ECO:0007669"/>
    <property type="project" value="InterPro"/>
</dbReference>
<dbReference type="Proteomes" id="UP000008837">
    <property type="component" value="Unassembled WGS sequence"/>
</dbReference>
<gene>
    <name evidence="5" type="ORF">MGL_2765</name>
</gene>